<proteinExistence type="predicted"/>
<dbReference type="PANTHER" id="PTHR43777">
    <property type="entry name" value="MOLYBDENUM COFACTOR CYTIDYLYLTRANSFERASE"/>
    <property type="match status" value="1"/>
</dbReference>
<keyword evidence="2" id="KW-0808">Transferase</keyword>
<sequence length="200" mass="20307">MVVGGLVLAAGAGRRMGAPKALLRLRGTTLADRTLRIARDGGCDPAVVVLGAQADRVRAAADLTGATVLVNADWESGLGSSLRAGLAALAGTRAVAALVLLVDTPGVSAAAVRRVLARGDRRALVCATYDGQRRHPILLGRDHWTAVAALAEGDVGARPYLSSAGVAVAEVPCDDVADPTDLDTVEDAWRCGVDLGGATP</sequence>
<dbReference type="RefSeq" id="WP_208810524.1">
    <property type="nucleotide sequence ID" value="NZ_WVUH01000001.1"/>
</dbReference>
<protein>
    <submittedName>
        <fullName evidence="2">NTP transferase domain-containing protein</fullName>
    </submittedName>
</protein>
<dbReference type="Pfam" id="PF12804">
    <property type="entry name" value="NTP_transf_3"/>
    <property type="match status" value="1"/>
</dbReference>
<dbReference type="Gene3D" id="3.90.550.10">
    <property type="entry name" value="Spore Coat Polysaccharide Biosynthesis Protein SpsA, Chain A"/>
    <property type="match status" value="1"/>
</dbReference>
<reference evidence="2 3" key="1">
    <citation type="submission" date="2019-12" db="EMBL/GenBank/DDBJ databases">
        <title>Whole genome sequencing of endophytic Actinobacterium Micromonospora sp. MPMI6T.</title>
        <authorList>
            <person name="Evv R."/>
            <person name="Podile A.R."/>
        </authorList>
    </citation>
    <scope>NUCLEOTIDE SEQUENCE [LARGE SCALE GENOMIC DNA]</scope>
    <source>
        <strain evidence="2 3">MPMI6</strain>
    </source>
</reference>
<evidence type="ECO:0000313" key="2">
    <source>
        <dbReference type="EMBL" id="MBO4204445.1"/>
    </source>
</evidence>
<dbReference type="InterPro" id="IPR025877">
    <property type="entry name" value="MobA-like_NTP_Trfase"/>
</dbReference>
<dbReference type="InterPro" id="IPR029044">
    <property type="entry name" value="Nucleotide-diphossugar_trans"/>
</dbReference>
<comment type="caution">
    <text evidence="2">The sequence shown here is derived from an EMBL/GenBank/DDBJ whole genome shotgun (WGS) entry which is preliminary data.</text>
</comment>
<dbReference type="Proteomes" id="UP000823521">
    <property type="component" value="Unassembled WGS sequence"/>
</dbReference>
<keyword evidence="3" id="KW-1185">Reference proteome</keyword>
<organism evidence="2 3">
    <name type="scientific">Micromonospora echinofusca</name>
    <dbReference type="NCBI Taxonomy" id="47858"/>
    <lineage>
        <taxon>Bacteria</taxon>
        <taxon>Bacillati</taxon>
        <taxon>Actinomycetota</taxon>
        <taxon>Actinomycetes</taxon>
        <taxon>Micromonosporales</taxon>
        <taxon>Micromonosporaceae</taxon>
        <taxon>Micromonospora</taxon>
    </lineage>
</organism>
<dbReference type="PANTHER" id="PTHR43777:SF1">
    <property type="entry name" value="MOLYBDENUM COFACTOR CYTIDYLYLTRANSFERASE"/>
    <property type="match status" value="1"/>
</dbReference>
<evidence type="ECO:0000259" key="1">
    <source>
        <dbReference type="Pfam" id="PF12804"/>
    </source>
</evidence>
<dbReference type="CDD" id="cd04182">
    <property type="entry name" value="GT_2_like_f"/>
    <property type="match status" value="1"/>
</dbReference>
<dbReference type="GO" id="GO:0016740">
    <property type="term" value="F:transferase activity"/>
    <property type="evidence" value="ECO:0007669"/>
    <property type="project" value="UniProtKB-KW"/>
</dbReference>
<dbReference type="SUPFAM" id="SSF53448">
    <property type="entry name" value="Nucleotide-diphospho-sugar transferases"/>
    <property type="match status" value="1"/>
</dbReference>
<gene>
    <name evidence="2" type="ORF">GSF22_00220</name>
</gene>
<accession>A0ABS3VIT6</accession>
<feature type="domain" description="MobA-like NTP transferase" evidence="1">
    <location>
        <begin position="5"/>
        <end position="162"/>
    </location>
</feature>
<dbReference type="EMBL" id="WVUH01000001">
    <property type="protein sequence ID" value="MBO4204445.1"/>
    <property type="molecule type" value="Genomic_DNA"/>
</dbReference>
<name>A0ABS3VIT6_MICEH</name>
<evidence type="ECO:0000313" key="3">
    <source>
        <dbReference type="Proteomes" id="UP000823521"/>
    </source>
</evidence>